<protein>
    <submittedName>
        <fullName evidence="1">Uncharacterized protein</fullName>
    </submittedName>
</protein>
<name>A0A0U5FQ86_ASPCI</name>
<organism evidence="1 2">
    <name type="scientific">Aspergillus calidoustus</name>
    <dbReference type="NCBI Taxonomy" id="454130"/>
    <lineage>
        <taxon>Eukaryota</taxon>
        <taxon>Fungi</taxon>
        <taxon>Dikarya</taxon>
        <taxon>Ascomycota</taxon>
        <taxon>Pezizomycotina</taxon>
        <taxon>Eurotiomycetes</taxon>
        <taxon>Eurotiomycetidae</taxon>
        <taxon>Eurotiales</taxon>
        <taxon>Aspergillaceae</taxon>
        <taxon>Aspergillus</taxon>
        <taxon>Aspergillus subgen. Nidulantes</taxon>
    </lineage>
</organism>
<evidence type="ECO:0000313" key="2">
    <source>
        <dbReference type="Proteomes" id="UP000054771"/>
    </source>
</evidence>
<dbReference type="Proteomes" id="UP000054771">
    <property type="component" value="Unassembled WGS sequence"/>
</dbReference>
<reference evidence="2" key="1">
    <citation type="journal article" date="2016" name="Genome Announc.">
        <title>Draft genome sequences of fungus Aspergillus calidoustus.</title>
        <authorList>
            <person name="Horn F."/>
            <person name="Linde J."/>
            <person name="Mattern D.J."/>
            <person name="Walther G."/>
            <person name="Guthke R."/>
            <person name="Scherlach K."/>
            <person name="Martin K."/>
            <person name="Brakhage A.A."/>
            <person name="Petzke L."/>
            <person name="Valiante V."/>
        </authorList>
    </citation>
    <scope>NUCLEOTIDE SEQUENCE [LARGE SCALE GENOMIC DNA]</scope>
    <source>
        <strain evidence="2">SF006504</strain>
    </source>
</reference>
<gene>
    <name evidence="1" type="ORF">ASPCAL01113</name>
</gene>
<keyword evidence="2" id="KW-1185">Reference proteome</keyword>
<sequence>MPTNPTQAVISAFKDRNIISGRDEIATAFQDDPESVKHTKWVQEHLTPDTLLSQEELTLYAKLEDSGSLTAIISHNDIDSTRPLLDEDLQEAIEALKTATAEIERQTDVLKTQHDILSRQLKREDECQARQRREVERLRQKHDAGRQNTVAASNDLARELEVGLKNESEKSTMDGKKILSVLTTRLKEDDKLLSDLERLAAGIKASEDDATIMKRTSELSAILAQYVAEEIYCRLDRLYLETVSGGKVAVGASAYTETEAIAGLEEELDSLYPEIDILTEMSTKQQFVEPILRELQNHHGQLRIASHEKLDNILGLIAHMTTSADGLITSLQDRESFCAAFEAFSSTYRSEVGDQILETTTSRRDTMRRFSTLPTLTNTQPGKQSGPFPESEVLSGLLRRIGLSSEAVFHAEEVEGGARTILQERQHMLDGLRHYGIASDSPLAAELLPTDRAIQLLSSSLKADSLFTASLSDLEHEKSLTGLESELSRIQKGMERLNQDVVYQRDKSREKFLERWG</sequence>
<proteinExistence type="predicted"/>
<dbReference type="AlphaFoldDB" id="A0A0U5FQ86"/>
<accession>A0A0U5FQ86</accession>
<dbReference type="OrthoDB" id="1699231at2759"/>
<dbReference type="EMBL" id="CDMC01000001">
    <property type="protein sequence ID" value="CEL01531.1"/>
    <property type="molecule type" value="Genomic_DNA"/>
</dbReference>
<dbReference type="OMA" id="KFMERWG"/>
<evidence type="ECO:0000313" key="1">
    <source>
        <dbReference type="EMBL" id="CEL01531.1"/>
    </source>
</evidence>